<dbReference type="EMBL" id="JACBKZ010000005">
    <property type="protein sequence ID" value="KAF5949608.1"/>
    <property type="molecule type" value="Genomic_DNA"/>
</dbReference>
<name>A0A7J7HCM6_CAMSI</name>
<dbReference type="Proteomes" id="UP000593564">
    <property type="component" value="Unassembled WGS sequence"/>
</dbReference>
<gene>
    <name evidence="1" type="ORF">HYC85_011601</name>
</gene>
<protein>
    <submittedName>
        <fullName evidence="1">Uncharacterized protein</fullName>
    </submittedName>
</protein>
<proteinExistence type="predicted"/>
<organism evidence="1 2">
    <name type="scientific">Camellia sinensis</name>
    <name type="common">Tea plant</name>
    <name type="synonym">Thea sinensis</name>
    <dbReference type="NCBI Taxonomy" id="4442"/>
    <lineage>
        <taxon>Eukaryota</taxon>
        <taxon>Viridiplantae</taxon>
        <taxon>Streptophyta</taxon>
        <taxon>Embryophyta</taxon>
        <taxon>Tracheophyta</taxon>
        <taxon>Spermatophyta</taxon>
        <taxon>Magnoliopsida</taxon>
        <taxon>eudicotyledons</taxon>
        <taxon>Gunneridae</taxon>
        <taxon>Pentapetalae</taxon>
        <taxon>asterids</taxon>
        <taxon>Ericales</taxon>
        <taxon>Theaceae</taxon>
        <taxon>Camellia</taxon>
    </lineage>
</organism>
<reference evidence="1 2" key="2">
    <citation type="submission" date="2020-07" db="EMBL/GenBank/DDBJ databases">
        <title>Genome assembly of wild tea tree DASZ reveals pedigree and selection history of tea varieties.</title>
        <authorList>
            <person name="Zhang W."/>
        </authorList>
    </citation>
    <scope>NUCLEOTIDE SEQUENCE [LARGE SCALE GENOMIC DNA]</scope>
    <source>
        <strain evidence="2">cv. G240</strain>
        <tissue evidence="1">Leaf</tissue>
    </source>
</reference>
<sequence length="163" mass="18159">MFRMLPLPPISQFNKALGSILNMGHYTTALSLIQNKLQQFQGIQVNFYTFYIAINSSSDAFIHLINYRKILISCHAGTEKESKLSECSPLYVVHQFFIALKQGLVVIKIGVDLSLQVSMTHSLKACNLERELLPPTSSVAIQNLSTLHSSFPLASYSSAQQSH</sequence>
<dbReference type="AlphaFoldDB" id="A0A7J7HCM6"/>
<keyword evidence="2" id="KW-1185">Reference proteome</keyword>
<evidence type="ECO:0000313" key="2">
    <source>
        <dbReference type="Proteomes" id="UP000593564"/>
    </source>
</evidence>
<accession>A0A7J7HCM6</accession>
<evidence type="ECO:0000313" key="1">
    <source>
        <dbReference type="EMBL" id="KAF5949608.1"/>
    </source>
</evidence>
<comment type="caution">
    <text evidence="1">The sequence shown here is derived from an EMBL/GenBank/DDBJ whole genome shotgun (WGS) entry which is preliminary data.</text>
</comment>
<reference evidence="2" key="1">
    <citation type="journal article" date="2020" name="Nat. Commun.">
        <title>Genome assembly of wild tea tree DASZ reveals pedigree and selection history of tea varieties.</title>
        <authorList>
            <person name="Zhang W."/>
            <person name="Zhang Y."/>
            <person name="Qiu H."/>
            <person name="Guo Y."/>
            <person name="Wan H."/>
            <person name="Zhang X."/>
            <person name="Scossa F."/>
            <person name="Alseekh S."/>
            <person name="Zhang Q."/>
            <person name="Wang P."/>
            <person name="Xu L."/>
            <person name="Schmidt M.H."/>
            <person name="Jia X."/>
            <person name="Li D."/>
            <person name="Zhu A."/>
            <person name="Guo F."/>
            <person name="Chen W."/>
            <person name="Ni D."/>
            <person name="Usadel B."/>
            <person name="Fernie A.R."/>
            <person name="Wen W."/>
        </authorList>
    </citation>
    <scope>NUCLEOTIDE SEQUENCE [LARGE SCALE GENOMIC DNA]</scope>
    <source>
        <strain evidence="2">cv. G240</strain>
    </source>
</reference>